<evidence type="ECO:0000313" key="2">
    <source>
        <dbReference type="Proteomes" id="UP000886523"/>
    </source>
</evidence>
<reference evidence="1" key="1">
    <citation type="journal article" date="2020" name="Nat. Commun.">
        <title>Large-scale genome sequencing of mycorrhizal fungi provides insights into the early evolution of symbiotic traits.</title>
        <authorList>
            <person name="Miyauchi S."/>
            <person name="Kiss E."/>
            <person name="Kuo A."/>
            <person name="Drula E."/>
            <person name="Kohler A."/>
            <person name="Sanchez-Garcia M."/>
            <person name="Morin E."/>
            <person name="Andreopoulos B."/>
            <person name="Barry K.W."/>
            <person name="Bonito G."/>
            <person name="Buee M."/>
            <person name="Carver A."/>
            <person name="Chen C."/>
            <person name="Cichocki N."/>
            <person name="Clum A."/>
            <person name="Culley D."/>
            <person name="Crous P.W."/>
            <person name="Fauchery L."/>
            <person name="Girlanda M."/>
            <person name="Hayes R.D."/>
            <person name="Keri Z."/>
            <person name="LaButti K."/>
            <person name="Lipzen A."/>
            <person name="Lombard V."/>
            <person name="Magnuson J."/>
            <person name="Maillard F."/>
            <person name="Murat C."/>
            <person name="Nolan M."/>
            <person name="Ohm R.A."/>
            <person name="Pangilinan J."/>
            <person name="Pereira M.F."/>
            <person name="Perotto S."/>
            <person name="Peter M."/>
            <person name="Pfister S."/>
            <person name="Riley R."/>
            <person name="Sitrit Y."/>
            <person name="Stielow J.B."/>
            <person name="Szollosi G."/>
            <person name="Zifcakova L."/>
            <person name="Stursova M."/>
            <person name="Spatafora J.W."/>
            <person name="Tedersoo L."/>
            <person name="Vaario L.M."/>
            <person name="Yamada A."/>
            <person name="Yan M."/>
            <person name="Wang P."/>
            <person name="Xu J."/>
            <person name="Bruns T."/>
            <person name="Baldrian P."/>
            <person name="Vilgalys R."/>
            <person name="Dunand C."/>
            <person name="Henrissat B."/>
            <person name="Grigoriev I.V."/>
            <person name="Hibbett D."/>
            <person name="Nagy L.G."/>
            <person name="Martin F.M."/>
        </authorList>
    </citation>
    <scope>NUCLEOTIDE SEQUENCE</scope>
    <source>
        <strain evidence="1">UP504</strain>
    </source>
</reference>
<dbReference type="GO" id="GO:0016746">
    <property type="term" value="F:acyltransferase activity"/>
    <property type="evidence" value="ECO:0007669"/>
    <property type="project" value="InterPro"/>
</dbReference>
<dbReference type="InterPro" id="IPR016039">
    <property type="entry name" value="Thiolase-like"/>
</dbReference>
<proteinExistence type="predicted"/>
<dbReference type="OrthoDB" id="3011575at2759"/>
<keyword evidence="2" id="KW-1185">Reference proteome</keyword>
<gene>
    <name evidence="1" type="ORF">BS47DRAFT_1399605</name>
</gene>
<dbReference type="EMBL" id="MU129115">
    <property type="protein sequence ID" value="KAF9506326.1"/>
    <property type="molecule type" value="Genomic_DNA"/>
</dbReference>
<sequence length="67" mass="7855">MAWIIGYIKHFDRKFKNGNPHIGWDDAKSSEPVDNKDVKPIYEREILTHSGIQLIEPELFKGYDPKK</sequence>
<dbReference type="Gene3D" id="3.40.47.10">
    <property type="match status" value="1"/>
</dbReference>
<evidence type="ECO:0000313" key="1">
    <source>
        <dbReference type="EMBL" id="KAF9506326.1"/>
    </source>
</evidence>
<dbReference type="AlphaFoldDB" id="A0A9P6AK58"/>
<comment type="caution">
    <text evidence="1">The sequence shown here is derived from an EMBL/GenBank/DDBJ whole genome shotgun (WGS) entry which is preliminary data.</text>
</comment>
<accession>A0A9P6AK58</accession>
<organism evidence="1 2">
    <name type="scientific">Hydnum rufescens UP504</name>
    <dbReference type="NCBI Taxonomy" id="1448309"/>
    <lineage>
        <taxon>Eukaryota</taxon>
        <taxon>Fungi</taxon>
        <taxon>Dikarya</taxon>
        <taxon>Basidiomycota</taxon>
        <taxon>Agaricomycotina</taxon>
        <taxon>Agaricomycetes</taxon>
        <taxon>Cantharellales</taxon>
        <taxon>Hydnaceae</taxon>
        <taxon>Hydnum</taxon>
    </lineage>
</organism>
<protein>
    <submittedName>
        <fullName evidence="1">Uncharacterized protein</fullName>
    </submittedName>
</protein>
<name>A0A9P6AK58_9AGAM</name>
<dbReference type="Proteomes" id="UP000886523">
    <property type="component" value="Unassembled WGS sequence"/>
</dbReference>